<dbReference type="Pfam" id="PF02590">
    <property type="entry name" value="SPOUT_MTase"/>
    <property type="match status" value="1"/>
</dbReference>
<keyword evidence="1 5" id="KW-0489">Methyltransferase</keyword>
<protein>
    <recommendedName>
        <fullName evidence="5">Ribosomal RNA large subunit methyltransferase H</fullName>
        <ecNumber evidence="5">2.1.1.177</ecNumber>
    </recommendedName>
    <alternativeName>
        <fullName evidence="5">23S rRNA (pseudouridine1915-N3)-methyltransferase</fullName>
    </alternativeName>
    <alternativeName>
        <fullName evidence="5">23S rRNA m3Psi1915 methyltransferase</fullName>
    </alternativeName>
    <alternativeName>
        <fullName evidence="5">rRNA (pseudouridine-N3-)-methyltransferase RlmH</fullName>
    </alternativeName>
</protein>
<dbReference type="Proteomes" id="UP000199672">
    <property type="component" value="Unassembled WGS sequence"/>
</dbReference>
<feature type="binding site" evidence="5">
    <location>
        <position position="100"/>
    </location>
    <ligand>
        <name>S-adenosyl-L-methionine</name>
        <dbReference type="ChEBI" id="CHEBI:59789"/>
    </ligand>
</feature>
<reference evidence="7" key="1">
    <citation type="submission" date="2016-10" db="EMBL/GenBank/DDBJ databases">
        <authorList>
            <person name="Varghese N."/>
            <person name="Submissions S."/>
        </authorList>
    </citation>
    <scope>NUCLEOTIDE SEQUENCE [LARGE SCALE GENOMIC DNA]</scope>
    <source>
        <strain evidence="7">CGMCC 1.10370</strain>
    </source>
</reference>
<keyword evidence="5" id="KW-0698">rRNA processing</keyword>
<gene>
    <name evidence="5" type="primary">rlmH</name>
    <name evidence="6" type="ORF">SAMN05216297_112151</name>
</gene>
<dbReference type="NCBIfam" id="NF000990">
    <property type="entry name" value="PRK00103.2-4"/>
    <property type="match status" value="1"/>
</dbReference>
<evidence type="ECO:0000256" key="5">
    <source>
        <dbReference type="HAMAP-Rule" id="MF_00658"/>
    </source>
</evidence>
<dbReference type="EC" id="2.1.1.177" evidence="5"/>
<keyword evidence="2 5" id="KW-0808">Transferase</keyword>
<dbReference type="PANTHER" id="PTHR33603:SF1">
    <property type="entry name" value="RIBOSOMAL RNA LARGE SUBUNIT METHYLTRANSFERASE H"/>
    <property type="match status" value="1"/>
</dbReference>
<organism evidence="6 7">
    <name type="scientific">Flavobacterium phragmitis</name>
    <dbReference type="NCBI Taxonomy" id="739143"/>
    <lineage>
        <taxon>Bacteria</taxon>
        <taxon>Pseudomonadati</taxon>
        <taxon>Bacteroidota</taxon>
        <taxon>Flavobacteriia</taxon>
        <taxon>Flavobacteriales</taxon>
        <taxon>Flavobacteriaceae</taxon>
        <taxon>Flavobacterium</taxon>
    </lineage>
</organism>
<dbReference type="SUPFAM" id="SSF75217">
    <property type="entry name" value="alpha/beta knot"/>
    <property type="match status" value="1"/>
</dbReference>
<dbReference type="AlphaFoldDB" id="A0A1I1VN95"/>
<comment type="catalytic activity">
    <reaction evidence="5">
        <text>pseudouridine(1915) in 23S rRNA + S-adenosyl-L-methionine = N(3)-methylpseudouridine(1915) in 23S rRNA + S-adenosyl-L-homocysteine + H(+)</text>
        <dbReference type="Rhea" id="RHEA:42752"/>
        <dbReference type="Rhea" id="RHEA-COMP:10221"/>
        <dbReference type="Rhea" id="RHEA-COMP:10222"/>
        <dbReference type="ChEBI" id="CHEBI:15378"/>
        <dbReference type="ChEBI" id="CHEBI:57856"/>
        <dbReference type="ChEBI" id="CHEBI:59789"/>
        <dbReference type="ChEBI" id="CHEBI:65314"/>
        <dbReference type="ChEBI" id="CHEBI:74486"/>
        <dbReference type="EC" id="2.1.1.177"/>
    </reaction>
</comment>
<evidence type="ECO:0000313" key="6">
    <source>
        <dbReference type="EMBL" id="SFD82010.1"/>
    </source>
</evidence>
<dbReference type="HAMAP" id="MF_00658">
    <property type="entry name" value="23SrRNA_methyltr_H"/>
    <property type="match status" value="1"/>
</dbReference>
<feature type="binding site" evidence="5">
    <location>
        <position position="132"/>
    </location>
    <ligand>
        <name>S-adenosyl-L-methionine</name>
        <dbReference type="ChEBI" id="CHEBI:59789"/>
    </ligand>
</feature>
<comment type="subcellular location">
    <subcellularLocation>
        <location evidence="5">Cytoplasm</location>
    </subcellularLocation>
</comment>
<keyword evidence="5" id="KW-0963">Cytoplasm</keyword>
<dbReference type="PIRSF" id="PIRSF004505">
    <property type="entry name" value="MT_bac"/>
    <property type="match status" value="1"/>
</dbReference>
<evidence type="ECO:0000256" key="1">
    <source>
        <dbReference type="ARBA" id="ARBA00022603"/>
    </source>
</evidence>
<proteinExistence type="inferred from homology"/>
<dbReference type="STRING" id="739143.SAMN05216297_112151"/>
<keyword evidence="7" id="KW-1185">Reference proteome</keyword>
<evidence type="ECO:0000256" key="4">
    <source>
        <dbReference type="ARBA" id="ARBA00038303"/>
    </source>
</evidence>
<dbReference type="InterPro" id="IPR029026">
    <property type="entry name" value="tRNA_m1G_MTases_N"/>
</dbReference>
<evidence type="ECO:0000256" key="2">
    <source>
        <dbReference type="ARBA" id="ARBA00022679"/>
    </source>
</evidence>
<name>A0A1I1VN95_9FLAO</name>
<dbReference type="GO" id="GO:0005737">
    <property type="term" value="C:cytoplasm"/>
    <property type="evidence" value="ECO:0007669"/>
    <property type="project" value="UniProtKB-SubCell"/>
</dbReference>
<dbReference type="EMBL" id="FOMH01000012">
    <property type="protein sequence ID" value="SFD82010.1"/>
    <property type="molecule type" value="Genomic_DNA"/>
</dbReference>
<dbReference type="CDD" id="cd18081">
    <property type="entry name" value="RlmH-like"/>
    <property type="match status" value="1"/>
</dbReference>
<comment type="function">
    <text evidence="5">Specifically methylates the pseudouridine at position 1915 (m3Psi1915) in 23S rRNA.</text>
</comment>
<dbReference type="InterPro" id="IPR029028">
    <property type="entry name" value="Alpha/beta_knot_MTases"/>
</dbReference>
<evidence type="ECO:0000256" key="3">
    <source>
        <dbReference type="ARBA" id="ARBA00022691"/>
    </source>
</evidence>
<dbReference type="PANTHER" id="PTHR33603">
    <property type="entry name" value="METHYLTRANSFERASE"/>
    <property type="match status" value="1"/>
</dbReference>
<feature type="binding site" evidence="5">
    <location>
        <begin position="151"/>
        <end position="156"/>
    </location>
    <ligand>
        <name>S-adenosyl-L-methionine</name>
        <dbReference type="ChEBI" id="CHEBI:59789"/>
    </ligand>
</feature>
<dbReference type="InterPro" id="IPR003742">
    <property type="entry name" value="RlmH-like"/>
</dbReference>
<comment type="subunit">
    <text evidence="5">Homodimer.</text>
</comment>
<evidence type="ECO:0000313" key="7">
    <source>
        <dbReference type="Proteomes" id="UP000199672"/>
    </source>
</evidence>
<dbReference type="GO" id="GO:0070038">
    <property type="term" value="F:rRNA (pseudouridine-N3-)-methyltransferase activity"/>
    <property type="evidence" value="ECO:0007669"/>
    <property type="project" value="UniProtKB-UniRule"/>
</dbReference>
<accession>A0A1I1VN95</accession>
<keyword evidence="3 5" id="KW-0949">S-adenosyl-L-methionine</keyword>
<sequence length="184" mass="21112">MAKENKFVAKENKFVAISEIRGKKTLQMNIKLIAIGKTDNKSLQTLIDDYTKRLSFYIKFDLEIIPDIKSVKNLSESQQKEKEGELILSKLSATDQLILLDENGKNFSSVGFSEELQKKMNSGVKTLVYVIGGPYGFSETIYKKAQGKVSLSLMTFSHQMVRLFFIEQLYRGFTILRNEPYHHQ</sequence>
<dbReference type="Gene3D" id="3.40.1280.10">
    <property type="match status" value="1"/>
</dbReference>
<comment type="similarity">
    <text evidence="4 5">Belongs to the RNA methyltransferase RlmH family.</text>
</comment>